<dbReference type="EMBL" id="VUJX02000016">
    <property type="protein sequence ID" value="KAL0929608.1"/>
    <property type="molecule type" value="Genomic_DNA"/>
</dbReference>
<protein>
    <submittedName>
        <fullName evidence="1">Uncharacterized protein</fullName>
    </submittedName>
</protein>
<evidence type="ECO:0000313" key="1">
    <source>
        <dbReference type="EMBL" id="KAL0929608.1"/>
    </source>
</evidence>
<comment type="caution">
    <text evidence="1">The sequence shown here is derived from an EMBL/GenBank/DDBJ whole genome shotgun (WGS) entry which is preliminary data.</text>
</comment>
<proteinExistence type="predicted"/>
<reference evidence="1 2" key="1">
    <citation type="journal article" date="2020" name="Phytopathology">
        <title>Genome Sequence Resources of Colletotrichum truncatum, C. plurivorum, C. musicola, and C. sojae: Four Species Pathogenic to Soybean (Glycine max).</title>
        <authorList>
            <person name="Rogerio F."/>
            <person name="Boufleur T.R."/>
            <person name="Ciampi-Guillardi M."/>
            <person name="Sukno S.A."/>
            <person name="Thon M.R."/>
            <person name="Massola Junior N.S."/>
            <person name="Baroncelli R."/>
        </authorList>
    </citation>
    <scope>NUCLEOTIDE SEQUENCE [LARGE SCALE GENOMIC DNA]</scope>
    <source>
        <strain evidence="1 2">CMES1059</strain>
    </source>
</reference>
<dbReference type="Proteomes" id="UP000805649">
    <property type="component" value="Unassembled WGS sequence"/>
</dbReference>
<accession>A0ACC3YCS3</accession>
<sequence length="203" mass="22381">MASSTTSNTAVCWEDIKGVIFKNDEFLGSLSNKGLVLLLIGRDLLKFTKNTAKDNEESLQLVLALGHKSKTVSEQFPDVLDSDSKERFVGSLVDNHALDEGEGVITISAGQATLKLHAQSLFNPVARGGKLSESPNCFVDFNEDSMEISESYFISTPNKEGGILSTEYSCATESDKEEKEKFLIIKLQEDICADQIWTWVYQG</sequence>
<name>A0ACC3YCS3_COLTU</name>
<organism evidence="1 2">
    <name type="scientific">Colletotrichum truncatum</name>
    <name type="common">Anthracnose fungus</name>
    <name type="synonym">Colletotrichum capsici</name>
    <dbReference type="NCBI Taxonomy" id="5467"/>
    <lineage>
        <taxon>Eukaryota</taxon>
        <taxon>Fungi</taxon>
        <taxon>Dikarya</taxon>
        <taxon>Ascomycota</taxon>
        <taxon>Pezizomycotina</taxon>
        <taxon>Sordariomycetes</taxon>
        <taxon>Hypocreomycetidae</taxon>
        <taxon>Glomerellales</taxon>
        <taxon>Glomerellaceae</taxon>
        <taxon>Colletotrichum</taxon>
        <taxon>Colletotrichum truncatum species complex</taxon>
    </lineage>
</organism>
<keyword evidence="2" id="KW-1185">Reference proteome</keyword>
<evidence type="ECO:0000313" key="2">
    <source>
        <dbReference type="Proteomes" id="UP000805649"/>
    </source>
</evidence>
<gene>
    <name evidence="1" type="ORF">CTRU02_215507</name>
</gene>